<keyword evidence="4" id="KW-1185">Reference proteome</keyword>
<feature type="region of interest" description="Disordered" evidence="1">
    <location>
        <begin position="123"/>
        <end position="163"/>
    </location>
</feature>
<accession>A0A162JSB5</accession>
<feature type="compositionally biased region" description="Basic and acidic residues" evidence="1">
    <location>
        <begin position="136"/>
        <end position="163"/>
    </location>
</feature>
<evidence type="ECO:0000313" key="4">
    <source>
        <dbReference type="Proteomes" id="UP000243498"/>
    </source>
</evidence>
<dbReference type="EMBL" id="AZHC01000004">
    <property type="protein sequence ID" value="OAA48408.1"/>
    <property type="molecule type" value="Genomic_DNA"/>
</dbReference>
<feature type="domain" description="R3H-associated N-terminal" evidence="2">
    <location>
        <begin position="133"/>
        <end position="245"/>
    </location>
</feature>
<proteinExistence type="predicted"/>
<dbReference type="AlphaFoldDB" id="A0A162JSB5"/>
<comment type="caution">
    <text evidence="3">The sequence shown here is derived from an EMBL/GenBank/DDBJ whole genome shotgun (WGS) entry which is preliminary data.</text>
</comment>
<sequence length="401" mass="45512">MCTCASYSLRADLIASLQPIGRRVLPGGLHYRVIAAHQACVICQWLSTVPFLRQRTTPIFLFILQSPPTPVINDAIDIDAWTISALQSLSVSPIAHGTGTPLSIPLDNGATVTKQARVVTLDESADQDVFPHRPPSRRDSMKRRDDLLKGKEGSRQRRRWENDRLVGVPNVQPPVAADWEVRPTHPIQRVPYQLAQFWDRGVRQRVEDKTTKLQAVRKKQQLKTGSATGLGMGEVPRDLREIAKRTPAIRSWVHAIEVPVRQYLFDEQDRRTASTQFQRGSDEISNESELDSDDEEIVFVGRDSAMRELREKKAARYRRTKRAVSQDTVHPGVVFDSFGEGESAAFKRWLAHSISDYYGLSSRSMTPTKTSRRIVHIGLKQIHQLDGSWLRNLPRPLWEMC</sequence>
<protein>
    <recommendedName>
        <fullName evidence="2">R3H-associated N-terminal domain-containing protein</fullName>
    </recommendedName>
</protein>
<dbReference type="InterPro" id="IPR025952">
    <property type="entry name" value="R3H-assoc_dom"/>
</dbReference>
<dbReference type="Proteomes" id="UP000243498">
    <property type="component" value="Unassembled WGS sequence"/>
</dbReference>
<evidence type="ECO:0000313" key="3">
    <source>
        <dbReference type="EMBL" id="OAA48408.1"/>
    </source>
</evidence>
<dbReference type="OMA" id="YPRHDPM"/>
<dbReference type="OrthoDB" id="10256743at2759"/>
<dbReference type="Pfam" id="PF13902">
    <property type="entry name" value="R3H-assoc"/>
    <property type="match status" value="1"/>
</dbReference>
<name>A0A162JSB5_METRR</name>
<gene>
    <name evidence="3" type="ORF">NOR_01658</name>
</gene>
<evidence type="ECO:0000259" key="2">
    <source>
        <dbReference type="Pfam" id="PF13902"/>
    </source>
</evidence>
<evidence type="ECO:0000256" key="1">
    <source>
        <dbReference type="SAM" id="MobiDB-lite"/>
    </source>
</evidence>
<organism evidence="3 4">
    <name type="scientific">Metarhizium rileyi (strain RCEF 4871)</name>
    <name type="common">Nomuraea rileyi</name>
    <dbReference type="NCBI Taxonomy" id="1649241"/>
    <lineage>
        <taxon>Eukaryota</taxon>
        <taxon>Fungi</taxon>
        <taxon>Dikarya</taxon>
        <taxon>Ascomycota</taxon>
        <taxon>Pezizomycotina</taxon>
        <taxon>Sordariomycetes</taxon>
        <taxon>Hypocreomycetidae</taxon>
        <taxon>Hypocreales</taxon>
        <taxon>Clavicipitaceae</taxon>
        <taxon>Metarhizium</taxon>
    </lineage>
</organism>
<reference evidence="3 4" key="1">
    <citation type="journal article" date="2016" name="Genome Biol. Evol.">
        <title>Divergent and convergent evolution of fungal pathogenicity.</title>
        <authorList>
            <person name="Shang Y."/>
            <person name="Xiao G."/>
            <person name="Zheng P."/>
            <person name="Cen K."/>
            <person name="Zhan S."/>
            <person name="Wang C."/>
        </authorList>
    </citation>
    <scope>NUCLEOTIDE SEQUENCE [LARGE SCALE GENOMIC DNA]</scope>
    <source>
        <strain evidence="3 4">RCEF 4871</strain>
    </source>
</reference>